<dbReference type="PANTHER" id="PTHR33823">
    <property type="entry name" value="RNA POLYMERASE-BINDING TRANSCRIPTION FACTOR DKSA-RELATED"/>
    <property type="match status" value="1"/>
</dbReference>
<keyword evidence="1" id="KW-0479">Metal-binding</keyword>
<accession>A0A5J6L3H4</accession>
<organism evidence="7 8">
    <name type="scientific">Microbacterium lushaniae</name>
    <dbReference type="NCBI Taxonomy" id="2614639"/>
    <lineage>
        <taxon>Bacteria</taxon>
        <taxon>Bacillati</taxon>
        <taxon>Actinomycetota</taxon>
        <taxon>Actinomycetes</taxon>
        <taxon>Micrococcales</taxon>
        <taxon>Microbacteriaceae</taxon>
        <taxon>Microbacterium</taxon>
    </lineage>
</organism>
<dbReference type="AlphaFoldDB" id="A0A5J6L3H4"/>
<keyword evidence="2" id="KW-0863">Zinc-finger</keyword>
<sequence length="106" mass="11600">MPDLELMRRDVLTRLERLGADERSLLHDRADGTADDEHDPEGSTLSGEWSRVDALRRAALGELAEIDAAMARLADGTYGICARCGRPIPAERMEVRPTAHLCVACA</sequence>
<keyword evidence="8" id="KW-1185">Reference proteome</keyword>
<dbReference type="EMBL" id="CP044232">
    <property type="protein sequence ID" value="QEW02872.1"/>
    <property type="molecule type" value="Genomic_DNA"/>
</dbReference>
<name>A0A5J6L3H4_9MICO</name>
<protein>
    <submittedName>
        <fullName evidence="7">Molecular chaperone DnaK</fullName>
    </submittedName>
</protein>
<evidence type="ECO:0000256" key="2">
    <source>
        <dbReference type="ARBA" id="ARBA00022771"/>
    </source>
</evidence>
<keyword evidence="3" id="KW-0862">Zinc</keyword>
<evidence type="ECO:0000256" key="5">
    <source>
        <dbReference type="SAM" id="MobiDB-lite"/>
    </source>
</evidence>
<dbReference type="PROSITE" id="PS51128">
    <property type="entry name" value="ZF_DKSA_2"/>
    <property type="match status" value="1"/>
</dbReference>
<evidence type="ECO:0000313" key="8">
    <source>
        <dbReference type="Proteomes" id="UP000325516"/>
    </source>
</evidence>
<evidence type="ECO:0000256" key="1">
    <source>
        <dbReference type="ARBA" id="ARBA00022723"/>
    </source>
</evidence>
<feature type="zinc finger region" description="dksA C4-type" evidence="4">
    <location>
        <begin position="81"/>
        <end position="105"/>
    </location>
</feature>
<dbReference type="RefSeq" id="WP_150924390.1">
    <property type="nucleotide sequence ID" value="NZ_CP044232.1"/>
</dbReference>
<dbReference type="KEGG" id="mlz:F6J85_06955"/>
<evidence type="ECO:0000256" key="3">
    <source>
        <dbReference type="ARBA" id="ARBA00022833"/>
    </source>
</evidence>
<dbReference type="SUPFAM" id="SSF57716">
    <property type="entry name" value="Glucocorticoid receptor-like (DNA-binding domain)"/>
    <property type="match status" value="1"/>
</dbReference>
<dbReference type="Proteomes" id="UP000325516">
    <property type="component" value="Chromosome"/>
</dbReference>
<proteinExistence type="predicted"/>
<evidence type="ECO:0000256" key="4">
    <source>
        <dbReference type="PROSITE-ProRule" id="PRU00510"/>
    </source>
</evidence>
<evidence type="ECO:0000313" key="7">
    <source>
        <dbReference type="EMBL" id="QEW02872.1"/>
    </source>
</evidence>
<dbReference type="InterPro" id="IPR000962">
    <property type="entry name" value="Znf_DskA_TraR"/>
</dbReference>
<gene>
    <name evidence="7" type="ORF">F6J85_06955</name>
</gene>
<feature type="domain" description="Zinc finger DksA/TraR C4-type" evidence="6">
    <location>
        <begin position="76"/>
        <end position="106"/>
    </location>
</feature>
<dbReference type="Pfam" id="PF01258">
    <property type="entry name" value="zf-dskA_traR"/>
    <property type="match status" value="1"/>
</dbReference>
<dbReference type="Gene3D" id="1.20.120.910">
    <property type="entry name" value="DksA, coiled-coil domain"/>
    <property type="match status" value="1"/>
</dbReference>
<reference evidence="8" key="1">
    <citation type="submission" date="2019-09" db="EMBL/GenBank/DDBJ databases">
        <title>Mumia zhuanghuii sp. nov. isolated from the intestinal contents of plateau pika (Ochotona curzoniae) in the Qinghai-Tibet plateau of China.</title>
        <authorList>
            <person name="Tian Z."/>
        </authorList>
    </citation>
    <scope>NUCLEOTIDE SEQUENCE [LARGE SCALE GENOMIC DNA]</scope>
    <source>
        <strain evidence="8">L-031</strain>
    </source>
</reference>
<dbReference type="GO" id="GO:0008270">
    <property type="term" value="F:zinc ion binding"/>
    <property type="evidence" value="ECO:0007669"/>
    <property type="project" value="UniProtKB-KW"/>
</dbReference>
<feature type="region of interest" description="Disordered" evidence="5">
    <location>
        <begin position="25"/>
        <end position="47"/>
    </location>
</feature>
<evidence type="ECO:0000259" key="6">
    <source>
        <dbReference type="Pfam" id="PF01258"/>
    </source>
</evidence>